<feature type="coiled-coil region" evidence="1">
    <location>
        <begin position="349"/>
        <end position="418"/>
    </location>
</feature>
<dbReference type="Proteomes" id="UP000823674">
    <property type="component" value="Chromosome A08"/>
</dbReference>
<organism evidence="3 4">
    <name type="scientific">Brassica rapa subsp. trilocularis</name>
    <dbReference type="NCBI Taxonomy" id="1813537"/>
    <lineage>
        <taxon>Eukaryota</taxon>
        <taxon>Viridiplantae</taxon>
        <taxon>Streptophyta</taxon>
        <taxon>Embryophyta</taxon>
        <taxon>Tracheophyta</taxon>
        <taxon>Spermatophyta</taxon>
        <taxon>Magnoliopsida</taxon>
        <taxon>eudicotyledons</taxon>
        <taxon>Gunneridae</taxon>
        <taxon>Pentapetalae</taxon>
        <taxon>rosids</taxon>
        <taxon>malvids</taxon>
        <taxon>Brassicales</taxon>
        <taxon>Brassicaceae</taxon>
        <taxon>Brassiceae</taxon>
        <taxon>Brassica</taxon>
    </lineage>
</organism>
<proteinExistence type="predicted"/>
<keyword evidence="4" id="KW-1185">Reference proteome</keyword>
<evidence type="ECO:0000256" key="1">
    <source>
        <dbReference type="SAM" id="Coils"/>
    </source>
</evidence>
<evidence type="ECO:0000313" key="3">
    <source>
        <dbReference type="EMBL" id="KAG5388413.1"/>
    </source>
</evidence>
<dbReference type="EMBL" id="JADBGQ010000007">
    <property type="protein sequence ID" value="KAG5388413.1"/>
    <property type="molecule type" value="Genomic_DNA"/>
</dbReference>
<name>A0ABQ7LPA9_BRACM</name>
<keyword evidence="1" id="KW-0175">Coiled coil</keyword>
<evidence type="ECO:0000256" key="2">
    <source>
        <dbReference type="SAM" id="MobiDB-lite"/>
    </source>
</evidence>
<feature type="region of interest" description="Disordered" evidence="2">
    <location>
        <begin position="212"/>
        <end position="289"/>
    </location>
</feature>
<sequence>MCLSFNFPRPTTTADDLENLHEVHGSIGYYRAYLSFSHSCGLIFPIPEPILEILAEHGLSLSQLFPNFLRHIIAFLVKAREEGLAFGVSEFRQFILVKRNNQTPGTFLVSPRPGRHVIEHIPYRDEKWREQFFVFRMDRASMGDFNFSRLSRRWAENIIPAGSSSMLDEICGMMRILRRCRSNWFTFDQTRIQTVFALPVGTGVAPLIEKSEDKTGHSQEVAGASSGQDQSTDRLNRQLVRRSSFQTSGSASRSQASGKSPLISIHDFDDDDVPEESQPPASLSPGMDEETVVSDLISLAGCMRSAGCRLPSLASSVEKEAYAKVAVASSKVMEAFNEYVVMTEDHVAASRNEKEIERIGSEIKRLSEELEATKREGKEDAEKIEALTEDWKRVHLVNKALKSRMVAKRARIVALEVERDRDVRRASRIARRDTAAKYREILERNVVANIDLLTELKDGGLTVDAELAHLKEMERECADLPASAAVPDWSISELDLL</sequence>
<gene>
    <name evidence="3" type="primary">A08p007960.1_BraROA</name>
    <name evidence="3" type="ORF">IGI04_029954</name>
</gene>
<evidence type="ECO:0000313" key="4">
    <source>
        <dbReference type="Proteomes" id="UP000823674"/>
    </source>
</evidence>
<accession>A0ABQ7LPA9</accession>
<comment type="caution">
    <text evidence="3">The sequence shown here is derived from an EMBL/GenBank/DDBJ whole genome shotgun (WGS) entry which is preliminary data.</text>
</comment>
<reference evidence="3 4" key="1">
    <citation type="submission" date="2021-03" db="EMBL/GenBank/DDBJ databases">
        <authorList>
            <person name="King G.J."/>
            <person name="Bancroft I."/>
            <person name="Baten A."/>
            <person name="Bloomfield J."/>
            <person name="Borpatragohain P."/>
            <person name="He Z."/>
            <person name="Irish N."/>
            <person name="Irwin J."/>
            <person name="Liu K."/>
            <person name="Mauleon R.P."/>
            <person name="Moore J."/>
            <person name="Morris R."/>
            <person name="Ostergaard L."/>
            <person name="Wang B."/>
            <person name="Wells R."/>
        </authorList>
    </citation>
    <scope>NUCLEOTIDE SEQUENCE [LARGE SCALE GENOMIC DNA]</scope>
    <source>
        <strain evidence="3">R-o-18</strain>
        <tissue evidence="3">Leaf</tissue>
    </source>
</reference>
<feature type="compositionally biased region" description="Polar residues" evidence="2">
    <location>
        <begin position="241"/>
        <end position="258"/>
    </location>
</feature>
<protein>
    <recommendedName>
        <fullName evidence="5">Aminotransferase-like plant mobile domain-containing protein</fullName>
    </recommendedName>
</protein>
<evidence type="ECO:0008006" key="5">
    <source>
        <dbReference type="Google" id="ProtNLM"/>
    </source>
</evidence>